<evidence type="ECO:0008006" key="3">
    <source>
        <dbReference type="Google" id="ProtNLM"/>
    </source>
</evidence>
<dbReference type="RefSeq" id="WP_109907464.1">
    <property type="nucleotide sequence ID" value="NZ_QGLE01000012.1"/>
</dbReference>
<name>A0A317E292_9PROT</name>
<dbReference type="AlphaFoldDB" id="A0A317E292"/>
<sequence length="325" mass="34507">MSNDLRTLNLVARRRRRATQADSTGFPLLDGLLEPLRKRNAYFDTKYYNVENLTAAEVETLAPRLAKEGMILLVPPSGTAPVRHFPDVDAFVAAGGADVRAVTVSGVGSSALGSAALARDVADAVGAPVAAVVAGYGASDVVTEGLGGYFLFGAANRLRYLLDLWGIKMPVVPPDTADGSSHTDFLAHWNPDVAALAALLADARLSFTLLVGHSKGNLVISEALNSLQVHHPEALHKLEHQANIVTLSAIVEMPGKIWTYDVIGMADALGALNSVPGIMPDLVLPFVTHTTSPDKGIYHLPVTKVIRDFLARVKDGSWPPRPATS</sequence>
<keyword evidence="2" id="KW-1185">Reference proteome</keyword>
<evidence type="ECO:0000313" key="2">
    <source>
        <dbReference type="Proteomes" id="UP000245461"/>
    </source>
</evidence>
<comment type="caution">
    <text evidence="1">The sequence shown here is derived from an EMBL/GenBank/DDBJ whole genome shotgun (WGS) entry which is preliminary data.</text>
</comment>
<gene>
    <name evidence="1" type="ORF">DKG74_17445</name>
</gene>
<dbReference type="OrthoDB" id="7375665at2"/>
<proteinExistence type="predicted"/>
<accession>A0A317E292</accession>
<evidence type="ECO:0000313" key="1">
    <source>
        <dbReference type="EMBL" id="PWR19265.1"/>
    </source>
</evidence>
<dbReference type="EMBL" id="QGLE01000012">
    <property type="protein sequence ID" value="PWR19265.1"/>
    <property type="molecule type" value="Genomic_DNA"/>
</dbReference>
<reference evidence="1 2" key="1">
    <citation type="submission" date="2018-05" db="EMBL/GenBank/DDBJ databases">
        <title>Zavarzinia sp. HR-AS.</title>
        <authorList>
            <person name="Lee Y."/>
            <person name="Jeon C.O."/>
        </authorList>
    </citation>
    <scope>NUCLEOTIDE SEQUENCE [LARGE SCALE GENOMIC DNA]</scope>
    <source>
        <strain evidence="1 2">HR-AS</strain>
    </source>
</reference>
<dbReference type="Proteomes" id="UP000245461">
    <property type="component" value="Unassembled WGS sequence"/>
</dbReference>
<protein>
    <recommendedName>
        <fullName evidence="3">Alpha/beta hydrolase</fullName>
    </recommendedName>
</protein>
<organism evidence="1 2">
    <name type="scientific">Zavarzinia aquatilis</name>
    <dbReference type="NCBI Taxonomy" id="2211142"/>
    <lineage>
        <taxon>Bacteria</taxon>
        <taxon>Pseudomonadati</taxon>
        <taxon>Pseudomonadota</taxon>
        <taxon>Alphaproteobacteria</taxon>
        <taxon>Rhodospirillales</taxon>
        <taxon>Zavarziniaceae</taxon>
        <taxon>Zavarzinia</taxon>
    </lineage>
</organism>